<accession>A0A9Q1G3K1</accession>
<protein>
    <submittedName>
        <fullName evidence="2">Uncharacterized protein</fullName>
    </submittedName>
</protein>
<keyword evidence="3" id="KW-1185">Reference proteome</keyword>
<proteinExistence type="predicted"/>
<feature type="region of interest" description="Disordered" evidence="1">
    <location>
        <begin position="140"/>
        <end position="166"/>
    </location>
</feature>
<gene>
    <name evidence="2" type="ORF">SKAU_G00053920</name>
</gene>
<evidence type="ECO:0000256" key="1">
    <source>
        <dbReference type="SAM" id="MobiDB-lite"/>
    </source>
</evidence>
<feature type="compositionally biased region" description="Low complexity" evidence="1">
    <location>
        <begin position="34"/>
        <end position="47"/>
    </location>
</feature>
<evidence type="ECO:0000313" key="2">
    <source>
        <dbReference type="EMBL" id="KAJ8374812.1"/>
    </source>
</evidence>
<reference evidence="2" key="1">
    <citation type="journal article" date="2023" name="Science">
        <title>Genome structures resolve the early diversification of teleost fishes.</title>
        <authorList>
            <person name="Parey E."/>
            <person name="Louis A."/>
            <person name="Montfort J."/>
            <person name="Bouchez O."/>
            <person name="Roques C."/>
            <person name="Iampietro C."/>
            <person name="Lluch J."/>
            <person name="Castinel A."/>
            <person name="Donnadieu C."/>
            <person name="Desvignes T."/>
            <person name="Floi Bucao C."/>
            <person name="Jouanno E."/>
            <person name="Wen M."/>
            <person name="Mejri S."/>
            <person name="Dirks R."/>
            <person name="Jansen H."/>
            <person name="Henkel C."/>
            <person name="Chen W.J."/>
            <person name="Zahm M."/>
            <person name="Cabau C."/>
            <person name="Klopp C."/>
            <person name="Thompson A.W."/>
            <person name="Robinson-Rechavi M."/>
            <person name="Braasch I."/>
            <person name="Lecointre G."/>
            <person name="Bobe J."/>
            <person name="Postlethwait J.H."/>
            <person name="Berthelot C."/>
            <person name="Roest Crollius H."/>
            <person name="Guiguen Y."/>
        </authorList>
    </citation>
    <scope>NUCLEOTIDE SEQUENCE</scope>
    <source>
        <strain evidence="2">WJC10195</strain>
    </source>
</reference>
<feature type="region of interest" description="Disordered" evidence="1">
    <location>
        <begin position="1"/>
        <end position="88"/>
    </location>
</feature>
<evidence type="ECO:0000313" key="3">
    <source>
        <dbReference type="Proteomes" id="UP001152622"/>
    </source>
</evidence>
<name>A0A9Q1G3K1_SYNKA</name>
<dbReference type="EMBL" id="JAINUF010000002">
    <property type="protein sequence ID" value="KAJ8374812.1"/>
    <property type="molecule type" value="Genomic_DNA"/>
</dbReference>
<sequence>MRCPLLSRFTQRDISPRAVPSEHAWRRASPFPLPARSSAYSRPRAALTRAQLPPENNLRQRGAHPGAVSPEEPVEVKRAAQQSTPAGERYAIVPQVSLGQGDAQSSCQILCDAIKHQSSSNTGNRRAALMECLLCESLHTRGRRSQRDESSCSLGRQMKKDSAEKI</sequence>
<dbReference type="OrthoDB" id="10577508at2759"/>
<dbReference type="Proteomes" id="UP001152622">
    <property type="component" value="Chromosome 2"/>
</dbReference>
<organism evidence="2 3">
    <name type="scientific">Synaphobranchus kaupii</name>
    <name type="common">Kaup's arrowtooth eel</name>
    <dbReference type="NCBI Taxonomy" id="118154"/>
    <lineage>
        <taxon>Eukaryota</taxon>
        <taxon>Metazoa</taxon>
        <taxon>Chordata</taxon>
        <taxon>Craniata</taxon>
        <taxon>Vertebrata</taxon>
        <taxon>Euteleostomi</taxon>
        <taxon>Actinopterygii</taxon>
        <taxon>Neopterygii</taxon>
        <taxon>Teleostei</taxon>
        <taxon>Anguilliformes</taxon>
        <taxon>Synaphobranchidae</taxon>
        <taxon>Synaphobranchus</taxon>
    </lineage>
</organism>
<comment type="caution">
    <text evidence="2">The sequence shown here is derived from an EMBL/GenBank/DDBJ whole genome shotgun (WGS) entry which is preliminary data.</text>
</comment>
<dbReference type="AlphaFoldDB" id="A0A9Q1G3K1"/>